<dbReference type="AlphaFoldDB" id="A0A8H4WR93"/>
<gene>
    <name evidence="1" type="ORF">FSARC_14049</name>
</gene>
<evidence type="ECO:0000313" key="2">
    <source>
        <dbReference type="Proteomes" id="UP000622797"/>
    </source>
</evidence>
<reference evidence="1" key="1">
    <citation type="journal article" date="2020" name="BMC Genomics">
        <title>Correction to: Identification and distribution of gene clusters required for synthesis of sphingolipid metabolism inhibitors in diverse species of the filamentous fungus Fusarium.</title>
        <authorList>
            <person name="Kim H.S."/>
            <person name="Lohmar J.M."/>
            <person name="Busman M."/>
            <person name="Brown D.W."/>
            <person name="Naumann T.A."/>
            <person name="Divon H.H."/>
            <person name="Lysoe E."/>
            <person name="Uhlig S."/>
            <person name="Proctor R.H."/>
        </authorList>
    </citation>
    <scope>NUCLEOTIDE SEQUENCE</scope>
    <source>
        <strain evidence="1">NRRL 20472</strain>
    </source>
</reference>
<comment type="caution">
    <text evidence="1">The sequence shown here is derived from an EMBL/GenBank/DDBJ whole genome shotgun (WGS) entry which is preliminary data.</text>
</comment>
<accession>A0A8H4WR93</accession>
<dbReference type="EMBL" id="JABEXW010001125">
    <property type="protein sequence ID" value="KAF4947101.1"/>
    <property type="molecule type" value="Genomic_DNA"/>
</dbReference>
<evidence type="ECO:0000313" key="1">
    <source>
        <dbReference type="EMBL" id="KAF4947101.1"/>
    </source>
</evidence>
<sequence>MTQIKGYSVGDIQAQAAFTSEIEINGLPPLQDFVNHQNIHRKPMDARPGMYLKYLPHQYDPVYGQLRSGGAYLFDTRENASEYWDWTTNVFEGEPGVKFWSLPLFKSSKRFIWQVIGATNFAPVDVHAVGRFQRWSYDGSNVEEELKRVYPELKKKAKEQGAVAFWLLHHPEEKQICIQLAFPKVEGADPLTVGHESLAYATSQAALDSLFPSSIKATKLVDRTSLFITIWLPKSRLEGGVHYSHPTYPTLPSVQDE</sequence>
<keyword evidence="2" id="KW-1185">Reference proteome</keyword>
<protein>
    <submittedName>
        <fullName evidence="1">Uncharacterized protein</fullName>
    </submittedName>
</protein>
<dbReference type="OrthoDB" id="3885040at2759"/>
<name>A0A8H4WR93_9HYPO</name>
<organism evidence="1 2">
    <name type="scientific">Fusarium sarcochroum</name>
    <dbReference type="NCBI Taxonomy" id="1208366"/>
    <lineage>
        <taxon>Eukaryota</taxon>
        <taxon>Fungi</taxon>
        <taxon>Dikarya</taxon>
        <taxon>Ascomycota</taxon>
        <taxon>Pezizomycotina</taxon>
        <taxon>Sordariomycetes</taxon>
        <taxon>Hypocreomycetidae</taxon>
        <taxon>Hypocreales</taxon>
        <taxon>Nectriaceae</taxon>
        <taxon>Fusarium</taxon>
        <taxon>Fusarium lateritium species complex</taxon>
    </lineage>
</organism>
<proteinExistence type="predicted"/>
<reference evidence="1" key="2">
    <citation type="submission" date="2020-05" db="EMBL/GenBank/DDBJ databases">
        <authorList>
            <person name="Kim H.-S."/>
            <person name="Proctor R.H."/>
            <person name="Brown D.W."/>
        </authorList>
    </citation>
    <scope>NUCLEOTIDE SEQUENCE</scope>
    <source>
        <strain evidence="1">NRRL 20472</strain>
    </source>
</reference>
<dbReference type="Proteomes" id="UP000622797">
    <property type="component" value="Unassembled WGS sequence"/>
</dbReference>